<dbReference type="PANTHER" id="PTHR43413">
    <property type="entry name" value="TRANSCRIPTIONAL REGULATOR, ASNC FAMILY"/>
    <property type="match status" value="1"/>
</dbReference>
<comment type="caution">
    <text evidence="8">The sequence shown here is derived from an EMBL/GenBank/DDBJ whole genome shotgun (WGS) entry which is preliminary data.</text>
</comment>
<protein>
    <recommendedName>
        <fullName evidence="4">siroheme decarboxylase</fullName>
        <ecNumber evidence="4">4.1.1.111</ecNumber>
    </recommendedName>
</protein>
<dbReference type="InterPro" id="IPR040523">
    <property type="entry name" value="AsnC_trans_reg2"/>
</dbReference>
<organism evidence="8">
    <name type="scientific">bioreactor metagenome</name>
    <dbReference type="NCBI Taxonomy" id="1076179"/>
    <lineage>
        <taxon>unclassified sequences</taxon>
        <taxon>metagenomes</taxon>
        <taxon>ecological metagenomes</taxon>
    </lineage>
</organism>
<comment type="similarity">
    <text evidence="3">Belongs to the Ahb/Nir family.</text>
</comment>
<dbReference type="Gene3D" id="3.30.70.3460">
    <property type="match status" value="1"/>
</dbReference>
<evidence type="ECO:0000256" key="3">
    <source>
        <dbReference type="ARBA" id="ARBA00023457"/>
    </source>
</evidence>
<dbReference type="Pfam" id="PF17805">
    <property type="entry name" value="AsnC_trans_reg2"/>
    <property type="match status" value="1"/>
</dbReference>
<dbReference type="SUPFAM" id="SSF46785">
    <property type="entry name" value="Winged helix' DNA-binding domain"/>
    <property type="match status" value="1"/>
</dbReference>
<dbReference type="InterPro" id="IPR050684">
    <property type="entry name" value="HTH-Siroheme_Decarb"/>
</dbReference>
<dbReference type="GO" id="GO:0016829">
    <property type="term" value="F:lyase activity"/>
    <property type="evidence" value="ECO:0007669"/>
    <property type="project" value="UniProtKB-KW"/>
</dbReference>
<evidence type="ECO:0000256" key="2">
    <source>
        <dbReference type="ARBA" id="ARBA00023444"/>
    </source>
</evidence>
<evidence type="ECO:0000256" key="5">
    <source>
        <dbReference type="ARBA" id="ARBA00048470"/>
    </source>
</evidence>
<evidence type="ECO:0000256" key="1">
    <source>
        <dbReference type="ARBA" id="ARBA00023239"/>
    </source>
</evidence>
<comment type="catalytic activity">
    <reaction evidence="5">
        <text>siroheme + 2 H(+) = 12,18-didecarboxysiroheme + 2 CO2</text>
        <dbReference type="Rhea" id="RHEA:19093"/>
        <dbReference type="ChEBI" id="CHEBI:15378"/>
        <dbReference type="ChEBI" id="CHEBI:16526"/>
        <dbReference type="ChEBI" id="CHEBI:60052"/>
        <dbReference type="ChEBI" id="CHEBI:140497"/>
        <dbReference type="EC" id="4.1.1.111"/>
    </reaction>
</comment>
<evidence type="ECO:0000256" key="4">
    <source>
        <dbReference type="ARBA" id="ARBA00023471"/>
    </source>
</evidence>
<dbReference type="InterPro" id="IPR053953">
    <property type="entry name" value="NirdL-like_HTH"/>
</dbReference>
<dbReference type="Pfam" id="PF22451">
    <property type="entry name" value="NirdL-like_HTH"/>
    <property type="match status" value="1"/>
</dbReference>
<dbReference type="EMBL" id="VSSQ01000021">
    <property type="protein sequence ID" value="MPL63452.1"/>
    <property type="molecule type" value="Genomic_DNA"/>
</dbReference>
<dbReference type="AlphaFoldDB" id="A0A644TB85"/>
<comment type="pathway">
    <text evidence="2">Porphyrin-containing compound metabolism.</text>
</comment>
<feature type="domain" description="Siroheme decarboxylase AsnC-like ligand binding" evidence="6">
    <location>
        <begin position="62"/>
        <end position="147"/>
    </location>
</feature>
<sequence length="163" mass="19086">MLDALDKKIIAAMQDEFPLVAEPYKEIAERIGISETELLKRLNDYWRTGKIRKMGAVLKHRQVGFAANALCAWIVPEERMDEIGQIMMKHPAITHCYSRVPQPEMPYNFYIMLHAHTRVECRKLAEELASATGLSQYTMLFSTREYKKASMRYFVEKRQNIRE</sequence>
<dbReference type="InterPro" id="IPR036390">
    <property type="entry name" value="WH_DNA-bd_sf"/>
</dbReference>
<evidence type="ECO:0000259" key="6">
    <source>
        <dbReference type="Pfam" id="PF17805"/>
    </source>
</evidence>
<evidence type="ECO:0000313" key="8">
    <source>
        <dbReference type="EMBL" id="MPL63452.1"/>
    </source>
</evidence>
<feature type="domain" description="Siroheme decarboxylase NirL-like HTH" evidence="7">
    <location>
        <begin position="6"/>
        <end position="52"/>
    </location>
</feature>
<accession>A0A644TB85</accession>
<name>A0A644TB85_9ZZZZ</name>
<dbReference type="PANTHER" id="PTHR43413:SF1">
    <property type="entry name" value="SIROHEME DECARBOXYLASE NIRL SUBUNIT"/>
    <property type="match status" value="1"/>
</dbReference>
<reference evidence="8" key="1">
    <citation type="submission" date="2019-08" db="EMBL/GenBank/DDBJ databases">
        <authorList>
            <person name="Kucharzyk K."/>
            <person name="Murdoch R.W."/>
            <person name="Higgins S."/>
            <person name="Loffler F."/>
        </authorList>
    </citation>
    <scope>NUCLEOTIDE SEQUENCE</scope>
</reference>
<proteinExistence type="inferred from homology"/>
<keyword evidence="1" id="KW-0456">Lyase</keyword>
<evidence type="ECO:0000259" key="7">
    <source>
        <dbReference type="Pfam" id="PF22451"/>
    </source>
</evidence>
<gene>
    <name evidence="8" type="ORF">SDC9_09079</name>
</gene>
<dbReference type="EC" id="4.1.1.111" evidence="4"/>